<evidence type="ECO:0000313" key="3">
    <source>
        <dbReference type="EMBL" id="SET26053.1"/>
    </source>
</evidence>
<name>A0A1I0D1M7_9PROT</name>
<reference evidence="3 4" key="1">
    <citation type="submission" date="2016-10" db="EMBL/GenBank/DDBJ databases">
        <authorList>
            <person name="de Groot N.N."/>
        </authorList>
    </citation>
    <scope>NUCLEOTIDE SEQUENCE [LARGE SCALE GENOMIC DNA]</scope>
    <source>
        <strain evidence="3 4">Nl7</strain>
    </source>
</reference>
<dbReference type="SUPFAM" id="SSF56954">
    <property type="entry name" value="Outer membrane efflux proteins (OEP)"/>
    <property type="match status" value="1"/>
</dbReference>
<comment type="similarity">
    <text evidence="1">Belongs to the outer membrane factor (OMF) (TC 1.B.17) family.</text>
</comment>
<evidence type="ECO:0000256" key="2">
    <source>
        <dbReference type="SAM" id="SignalP"/>
    </source>
</evidence>
<proteinExistence type="inferred from homology"/>
<dbReference type="PANTHER" id="PTHR30203:SF24">
    <property type="entry name" value="BLR4935 PROTEIN"/>
    <property type="match status" value="1"/>
</dbReference>
<dbReference type="Pfam" id="PF02321">
    <property type="entry name" value="OEP"/>
    <property type="match status" value="2"/>
</dbReference>
<dbReference type="PANTHER" id="PTHR30203">
    <property type="entry name" value="OUTER MEMBRANE CATION EFFLUX PROTEIN"/>
    <property type="match status" value="1"/>
</dbReference>
<accession>A0A1I0D1M7</accession>
<dbReference type="OrthoDB" id="9769048at2"/>
<dbReference type="Proteomes" id="UP000183339">
    <property type="component" value="Unassembled WGS sequence"/>
</dbReference>
<keyword evidence="2" id="KW-0732">Signal</keyword>
<feature type="chain" id="PRO_5010381330" evidence="2">
    <location>
        <begin position="23"/>
        <end position="467"/>
    </location>
</feature>
<dbReference type="EMBL" id="FOHI01000004">
    <property type="protein sequence ID" value="SET26053.1"/>
    <property type="molecule type" value="Genomic_DNA"/>
</dbReference>
<organism evidence="3 4">
    <name type="scientific">Nitrosospira multiformis</name>
    <dbReference type="NCBI Taxonomy" id="1231"/>
    <lineage>
        <taxon>Bacteria</taxon>
        <taxon>Pseudomonadati</taxon>
        <taxon>Pseudomonadota</taxon>
        <taxon>Betaproteobacteria</taxon>
        <taxon>Nitrosomonadales</taxon>
        <taxon>Nitrosomonadaceae</taxon>
        <taxon>Nitrosospira</taxon>
    </lineage>
</organism>
<dbReference type="GO" id="GO:0015562">
    <property type="term" value="F:efflux transmembrane transporter activity"/>
    <property type="evidence" value="ECO:0007669"/>
    <property type="project" value="InterPro"/>
</dbReference>
<gene>
    <name evidence="3" type="ORF">SAMN05216412_104206</name>
</gene>
<dbReference type="InterPro" id="IPR003423">
    <property type="entry name" value="OMP_efflux"/>
</dbReference>
<dbReference type="InterPro" id="IPR010131">
    <property type="entry name" value="MdtP/NodT-like"/>
</dbReference>
<dbReference type="AlphaFoldDB" id="A0A1I0D1M7"/>
<feature type="signal peptide" evidence="2">
    <location>
        <begin position="1"/>
        <end position="22"/>
    </location>
</feature>
<protein>
    <submittedName>
        <fullName evidence="3">Outer membrane protein TolC</fullName>
    </submittedName>
</protein>
<sequence>MIPIGIITPVLAAVMLSTLAHAEVSSPAGRGTSTQAAPEQSVGTFVAAYPQNSASLATLTTLIAEALENNPEIQAALREREAAQQRISPAEALEDPVLEAGVINAPLASSTFNREDMTMKMIGLSQRFPFPGKRGLRKDVAAKDAEAIEYGYQETINRVVRDIKVSYLDLGLTLEMTRLVEKNKLILEELLHIAEDHYAVGRGNQADVLKAQTQVSGMANELLKLARERPVIEAELTRALGRGGNKPLPVPAPPQLREEILGPESLLEAALTQRPQLLALQSLVARNDKALELTRKNYYPDFDVRMSYGQRDNMLDNSRRPDMVSLTVAMNLPVWRASKLEPREAESLAMRDQALNTYEAQRNEVAARLRQQAALAEQSLKSARLYQTAILPQARLTVESTLAAYRVNRVDFMTLLDSQMTVFSSEISLATTIASYNKALAEIDLLTGKSPDNLLPIPRELMSKERM</sequence>
<dbReference type="Gene3D" id="1.20.1600.10">
    <property type="entry name" value="Outer membrane efflux proteins (OEP)"/>
    <property type="match status" value="1"/>
</dbReference>
<dbReference type="RefSeq" id="WP_074707090.1">
    <property type="nucleotide sequence ID" value="NZ_FOHI01000004.1"/>
</dbReference>
<evidence type="ECO:0000256" key="1">
    <source>
        <dbReference type="ARBA" id="ARBA00007613"/>
    </source>
</evidence>
<evidence type="ECO:0000313" key="4">
    <source>
        <dbReference type="Proteomes" id="UP000183339"/>
    </source>
</evidence>